<name>A0A8J9YK33_9NEOP</name>
<evidence type="ECO:0000313" key="1">
    <source>
        <dbReference type="EMBL" id="CAH0729615.1"/>
    </source>
</evidence>
<accession>A0A8J9YK33</accession>
<dbReference type="Proteomes" id="UP000838878">
    <property type="component" value="Chromosome 8"/>
</dbReference>
<protein>
    <submittedName>
        <fullName evidence="1">Uncharacterized protein</fullName>
    </submittedName>
</protein>
<evidence type="ECO:0000313" key="2">
    <source>
        <dbReference type="Proteomes" id="UP000838878"/>
    </source>
</evidence>
<organism evidence="1 2">
    <name type="scientific">Brenthis ino</name>
    <name type="common">lesser marbled fritillary</name>
    <dbReference type="NCBI Taxonomy" id="405034"/>
    <lineage>
        <taxon>Eukaryota</taxon>
        <taxon>Metazoa</taxon>
        <taxon>Ecdysozoa</taxon>
        <taxon>Arthropoda</taxon>
        <taxon>Hexapoda</taxon>
        <taxon>Insecta</taxon>
        <taxon>Pterygota</taxon>
        <taxon>Neoptera</taxon>
        <taxon>Endopterygota</taxon>
        <taxon>Lepidoptera</taxon>
        <taxon>Glossata</taxon>
        <taxon>Ditrysia</taxon>
        <taxon>Papilionoidea</taxon>
        <taxon>Nymphalidae</taxon>
        <taxon>Heliconiinae</taxon>
        <taxon>Argynnini</taxon>
        <taxon>Brenthis</taxon>
    </lineage>
</organism>
<feature type="non-terminal residue" evidence="1">
    <location>
        <position position="86"/>
    </location>
</feature>
<dbReference type="AlphaFoldDB" id="A0A8J9YK33"/>
<reference evidence="1" key="1">
    <citation type="submission" date="2021-12" db="EMBL/GenBank/DDBJ databases">
        <authorList>
            <person name="Martin H S."/>
        </authorList>
    </citation>
    <scope>NUCLEOTIDE SEQUENCE</scope>
</reference>
<sequence>MSRRVLVPRYRSGCEGASARTREPPVETRRHRVGLLVMVNYNNYYRSKLFQNERTRNSGCAPALSLPRIQAFVKLHRVTSASDGSV</sequence>
<dbReference type="OrthoDB" id="7292855at2759"/>
<proteinExistence type="predicted"/>
<dbReference type="EMBL" id="OV170228">
    <property type="protein sequence ID" value="CAH0729615.1"/>
    <property type="molecule type" value="Genomic_DNA"/>
</dbReference>
<gene>
    <name evidence="1" type="ORF">BINO364_LOCUS14678</name>
</gene>
<keyword evidence="2" id="KW-1185">Reference proteome</keyword>